<dbReference type="AlphaFoldDB" id="A0A0E9SD51"/>
<reference evidence="1" key="1">
    <citation type="submission" date="2014-11" db="EMBL/GenBank/DDBJ databases">
        <authorList>
            <person name="Amaro Gonzalez C."/>
        </authorList>
    </citation>
    <scope>NUCLEOTIDE SEQUENCE</scope>
</reference>
<sequence>MGHCFCNFKTPGIRKIPSPRERQHLSPRLLIRVRGGGGLCCGTLTQ</sequence>
<protein>
    <submittedName>
        <fullName evidence="1">Uncharacterized protein</fullName>
    </submittedName>
</protein>
<organism evidence="1">
    <name type="scientific">Anguilla anguilla</name>
    <name type="common">European freshwater eel</name>
    <name type="synonym">Muraena anguilla</name>
    <dbReference type="NCBI Taxonomy" id="7936"/>
    <lineage>
        <taxon>Eukaryota</taxon>
        <taxon>Metazoa</taxon>
        <taxon>Chordata</taxon>
        <taxon>Craniata</taxon>
        <taxon>Vertebrata</taxon>
        <taxon>Euteleostomi</taxon>
        <taxon>Actinopterygii</taxon>
        <taxon>Neopterygii</taxon>
        <taxon>Teleostei</taxon>
        <taxon>Anguilliformes</taxon>
        <taxon>Anguillidae</taxon>
        <taxon>Anguilla</taxon>
    </lineage>
</organism>
<evidence type="ECO:0000313" key="1">
    <source>
        <dbReference type="EMBL" id="JAH38620.1"/>
    </source>
</evidence>
<dbReference type="EMBL" id="GBXM01069957">
    <property type="protein sequence ID" value="JAH38620.1"/>
    <property type="molecule type" value="Transcribed_RNA"/>
</dbReference>
<proteinExistence type="predicted"/>
<accession>A0A0E9SD51</accession>
<reference evidence="1" key="2">
    <citation type="journal article" date="2015" name="Fish Shellfish Immunol.">
        <title>Early steps in the European eel (Anguilla anguilla)-Vibrio vulnificus interaction in the gills: Role of the RtxA13 toxin.</title>
        <authorList>
            <person name="Callol A."/>
            <person name="Pajuelo D."/>
            <person name="Ebbesson L."/>
            <person name="Teles M."/>
            <person name="MacKenzie S."/>
            <person name="Amaro C."/>
        </authorList>
    </citation>
    <scope>NUCLEOTIDE SEQUENCE</scope>
</reference>
<name>A0A0E9SD51_ANGAN</name>